<evidence type="ECO:0000256" key="1">
    <source>
        <dbReference type="ARBA" id="ARBA00023015"/>
    </source>
</evidence>
<sequence>MKQGIDNLPSAERLSDAAYRAVLEALFDRRVAAGAFVSQGDLSRITGCPVGPLRDALKVLEADGVLEIHPRSGIQFVRPGVDLTRSTYQFRGILERAAVRVFADSASLDRIDPIIRAHEVLLHDLAHAPRAEDLPERAATLETMFHGAVIGSLDNRQIDAAYRRLATLLRIIRLDSAWSPRTLETTMREHLDVLERARARDLDGAEDAMRRHLNGALQRHLKVL</sequence>
<dbReference type="InterPro" id="IPR036390">
    <property type="entry name" value="WH_DNA-bd_sf"/>
</dbReference>
<dbReference type="AlphaFoldDB" id="A0A017HRK7"/>
<evidence type="ECO:0000259" key="4">
    <source>
        <dbReference type="SMART" id="SM00895"/>
    </source>
</evidence>
<gene>
    <name evidence="5" type="ORF">Rumeso_02011</name>
</gene>
<dbReference type="PANTHER" id="PTHR43537">
    <property type="entry name" value="TRANSCRIPTIONAL REGULATOR, GNTR FAMILY"/>
    <property type="match status" value="1"/>
</dbReference>
<dbReference type="Gene3D" id="1.10.10.10">
    <property type="entry name" value="Winged helix-like DNA-binding domain superfamily/Winged helix DNA-binding domain"/>
    <property type="match status" value="1"/>
</dbReference>
<dbReference type="InterPro" id="IPR011711">
    <property type="entry name" value="GntR_C"/>
</dbReference>
<dbReference type="GO" id="GO:0003677">
    <property type="term" value="F:DNA binding"/>
    <property type="evidence" value="ECO:0007669"/>
    <property type="project" value="UniProtKB-KW"/>
</dbReference>
<evidence type="ECO:0000313" key="6">
    <source>
        <dbReference type="Proteomes" id="UP000019666"/>
    </source>
</evidence>
<dbReference type="SUPFAM" id="SSF48008">
    <property type="entry name" value="GntR ligand-binding domain-like"/>
    <property type="match status" value="1"/>
</dbReference>
<dbReference type="Pfam" id="PF07729">
    <property type="entry name" value="FCD"/>
    <property type="match status" value="1"/>
</dbReference>
<dbReference type="InterPro" id="IPR008920">
    <property type="entry name" value="TF_FadR/GntR_C"/>
</dbReference>
<dbReference type="STRING" id="442562.Rumeso_02011"/>
<comment type="caution">
    <text evidence="5">The sequence shown here is derived from an EMBL/GenBank/DDBJ whole genome shotgun (WGS) entry which is preliminary data.</text>
</comment>
<proteinExistence type="predicted"/>
<dbReference type="PATRIC" id="fig|442562.3.peg.1986"/>
<dbReference type="PANTHER" id="PTHR43537:SF5">
    <property type="entry name" value="UXU OPERON TRANSCRIPTIONAL REGULATOR"/>
    <property type="match status" value="1"/>
</dbReference>
<evidence type="ECO:0000256" key="3">
    <source>
        <dbReference type="ARBA" id="ARBA00023163"/>
    </source>
</evidence>
<keyword evidence="2" id="KW-0238">DNA-binding</keyword>
<accession>A0A017HRK7</accession>
<keyword evidence="3" id="KW-0804">Transcription</keyword>
<dbReference type="SUPFAM" id="SSF46785">
    <property type="entry name" value="Winged helix' DNA-binding domain"/>
    <property type="match status" value="1"/>
</dbReference>
<keyword evidence="6" id="KW-1185">Reference proteome</keyword>
<name>A0A017HRK7_9RHOB</name>
<protein>
    <submittedName>
        <fullName evidence="5">Transcriptional regulator</fullName>
    </submittedName>
</protein>
<evidence type="ECO:0000313" key="5">
    <source>
        <dbReference type="EMBL" id="EYD76399.1"/>
    </source>
</evidence>
<dbReference type="EMBL" id="AOSK01000045">
    <property type="protein sequence ID" value="EYD76399.1"/>
    <property type="molecule type" value="Genomic_DNA"/>
</dbReference>
<evidence type="ECO:0000256" key="2">
    <source>
        <dbReference type="ARBA" id="ARBA00023125"/>
    </source>
</evidence>
<dbReference type="RefSeq" id="WP_037282702.1">
    <property type="nucleotide sequence ID" value="NZ_KK088608.1"/>
</dbReference>
<organism evidence="5 6">
    <name type="scientific">Rubellimicrobium mesophilum DSM 19309</name>
    <dbReference type="NCBI Taxonomy" id="442562"/>
    <lineage>
        <taxon>Bacteria</taxon>
        <taxon>Pseudomonadati</taxon>
        <taxon>Pseudomonadota</taxon>
        <taxon>Alphaproteobacteria</taxon>
        <taxon>Rhodobacterales</taxon>
        <taxon>Roseobacteraceae</taxon>
        <taxon>Rubellimicrobium</taxon>
    </lineage>
</organism>
<reference evidence="5 6" key="1">
    <citation type="submission" date="2013-02" db="EMBL/GenBank/DDBJ databases">
        <authorList>
            <person name="Fiebig A."/>
            <person name="Goeker M."/>
            <person name="Klenk H.-P.P."/>
        </authorList>
    </citation>
    <scope>NUCLEOTIDE SEQUENCE [LARGE SCALE GENOMIC DNA]</scope>
    <source>
        <strain evidence="5 6">DSM 19309</strain>
    </source>
</reference>
<feature type="domain" description="GntR C-terminal" evidence="4">
    <location>
        <begin position="86"/>
        <end position="215"/>
    </location>
</feature>
<dbReference type="SMART" id="SM00895">
    <property type="entry name" value="FCD"/>
    <property type="match status" value="1"/>
</dbReference>
<dbReference type="Proteomes" id="UP000019666">
    <property type="component" value="Unassembled WGS sequence"/>
</dbReference>
<dbReference type="Gene3D" id="1.20.120.530">
    <property type="entry name" value="GntR ligand-binding domain-like"/>
    <property type="match status" value="1"/>
</dbReference>
<dbReference type="InterPro" id="IPR036388">
    <property type="entry name" value="WH-like_DNA-bd_sf"/>
</dbReference>
<keyword evidence="1" id="KW-0805">Transcription regulation</keyword>
<dbReference type="HOGENOM" id="CLU_017584_5_3_5"/>